<protein>
    <submittedName>
        <fullName evidence="1">Uncharacterized protein</fullName>
    </submittedName>
</protein>
<evidence type="ECO:0000313" key="2">
    <source>
        <dbReference type="Proteomes" id="UP000799118"/>
    </source>
</evidence>
<sequence>MGFIFFRSTGIRGDHLTGRNRCLCSKTRLNEGCDGGYGLSGTCYWGSDSESSSIGKFAPTTRSRMGLLYLLVLYLAFQF</sequence>
<name>A0A6A4HFY0_9AGAR</name>
<organism evidence="1 2">
    <name type="scientific">Gymnopus androsaceus JB14</name>
    <dbReference type="NCBI Taxonomy" id="1447944"/>
    <lineage>
        <taxon>Eukaryota</taxon>
        <taxon>Fungi</taxon>
        <taxon>Dikarya</taxon>
        <taxon>Basidiomycota</taxon>
        <taxon>Agaricomycotina</taxon>
        <taxon>Agaricomycetes</taxon>
        <taxon>Agaricomycetidae</taxon>
        <taxon>Agaricales</taxon>
        <taxon>Marasmiineae</taxon>
        <taxon>Omphalotaceae</taxon>
        <taxon>Gymnopus</taxon>
    </lineage>
</organism>
<proteinExistence type="predicted"/>
<dbReference type="Proteomes" id="UP000799118">
    <property type="component" value="Unassembled WGS sequence"/>
</dbReference>
<gene>
    <name evidence="1" type="ORF">BT96DRAFT_97791</name>
</gene>
<evidence type="ECO:0000313" key="1">
    <source>
        <dbReference type="EMBL" id="KAE9396683.1"/>
    </source>
</evidence>
<accession>A0A6A4HFY0</accession>
<dbReference type="EMBL" id="ML769509">
    <property type="protein sequence ID" value="KAE9396683.1"/>
    <property type="molecule type" value="Genomic_DNA"/>
</dbReference>
<dbReference type="AlphaFoldDB" id="A0A6A4HFY0"/>
<keyword evidence="2" id="KW-1185">Reference proteome</keyword>
<reference evidence="1" key="1">
    <citation type="journal article" date="2019" name="Environ. Microbiol.">
        <title>Fungal ecological strategies reflected in gene transcription - a case study of two litter decomposers.</title>
        <authorList>
            <person name="Barbi F."/>
            <person name="Kohler A."/>
            <person name="Barry K."/>
            <person name="Baskaran P."/>
            <person name="Daum C."/>
            <person name="Fauchery L."/>
            <person name="Ihrmark K."/>
            <person name="Kuo A."/>
            <person name="LaButti K."/>
            <person name="Lipzen A."/>
            <person name="Morin E."/>
            <person name="Grigoriev I.V."/>
            <person name="Henrissat B."/>
            <person name="Lindahl B."/>
            <person name="Martin F."/>
        </authorList>
    </citation>
    <scope>NUCLEOTIDE SEQUENCE</scope>
    <source>
        <strain evidence="1">JB14</strain>
    </source>
</reference>